<reference evidence="3" key="1">
    <citation type="submission" date="2021-01" db="EMBL/GenBank/DDBJ databases">
        <authorList>
            <person name="Corre E."/>
            <person name="Pelletier E."/>
            <person name="Niang G."/>
            <person name="Scheremetjew M."/>
            <person name="Finn R."/>
            <person name="Kale V."/>
            <person name="Holt S."/>
            <person name="Cochrane G."/>
            <person name="Meng A."/>
            <person name="Brown T."/>
            <person name="Cohen L."/>
        </authorList>
    </citation>
    <scope>NUCLEOTIDE SEQUENCE</scope>
    <source>
        <strain evidence="3">RCC3387</strain>
    </source>
</reference>
<sequence length="580" mass="65416">MVCGCSFPPIREQAKLHKLPAKLSRRLSEHLCGIKHVNMLDVIQGDATRRLQWRIRNGQRLMKRIRYKLALVLITGALTITCLEPPLFVYWADVHHFSDMALVCDSSWQSVGMSFLLSLMNYMNIILLGLAPLANDLYLTRSVIMIQIAILAFSFCRDSFFLWKWIELSSYSFSPLAALISVLCLKDLLCTLGLMRALSCRRACAMQRRMWRAFAVWAAIGAIGLVAIGPLMCYHCQTFLGDIYAWLPTQVFTLVLALCPSVRNNMQGGLNRLLERESAQRAAAGVAGLVGSCSSSKALALAGQRFRSVRMDLLEQHEMSCNTPNSNLWFRSVIDRLHHCDAFISHSWHDDPQAKWRAMQRWRRVFNMRYGHEPRVWIDKFCIDQNNIKQDLRCLPVFLSGCKNLVVFCGTTYLSRLWCAVELFTFVHIGGNIDRIRFEPVLREGYEDEDLESIMRCFDAFDVEQCDCFSENDKDRIVGIIRSAFGDLAGFNKAVQRIFRQAGWRRDLTIMRDFCDDVESQVSSFNSNASAEHVEAAVPLTDGADRSPVSAPIAAPIEESPSAASSPATASGLLALPMGP</sequence>
<feature type="transmembrane region" description="Helical" evidence="2">
    <location>
        <begin position="143"/>
        <end position="163"/>
    </location>
</feature>
<evidence type="ECO:0000256" key="2">
    <source>
        <dbReference type="SAM" id="Phobius"/>
    </source>
</evidence>
<feature type="region of interest" description="Disordered" evidence="1">
    <location>
        <begin position="557"/>
        <end position="580"/>
    </location>
</feature>
<gene>
    <name evidence="3" type="ORF">BRAN1462_LOCUS24585</name>
</gene>
<feature type="compositionally biased region" description="Low complexity" evidence="1">
    <location>
        <begin position="557"/>
        <end position="571"/>
    </location>
</feature>
<evidence type="ECO:0000313" key="3">
    <source>
        <dbReference type="EMBL" id="CAD9563232.1"/>
    </source>
</evidence>
<proteinExistence type="predicted"/>
<organism evidence="3">
    <name type="scientific">Zooxanthella nutricula</name>
    <dbReference type="NCBI Taxonomy" id="1333877"/>
    <lineage>
        <taxon>Eukaryota</taxon>
        <taxon>Sar</taxon>
        <taxon>Alveolata</taxon>
        <taxon>Dinophyceae</taxon>
        <taxon>Peridiniales</taxon>
        <taxon>Peridiniales incertae sedis</taxon>
        <taxon>Zooxanthella</taxon>
    </lineage>
</organism>
<accession>A0A7S2NVP6</accession>
<feature type="transmembrane region" description="Helical" evidence="2">
    <location>
        <begin position="243"/>
        <end position="262"/>
    </location>
</feature>
<name>A0A7S2NVP6_9DINO</name>
<dbReference type="AlphaFoldDB" id="A0A7S2NVP6"/>
<feature type="transmembrane region" description="Helical" evidence="2">
    <location>
        <begin position="111"/>
        <end position="131"/>
    </location>
</feature>
<dbReference type="EMBL" id="HBGW01038906">
    <property type="protein sequence ID" value="CAD9563232.1"/>
    <property type="molecule type" value="Transcribed_RNA"/>
</dbReference>
<feature type="transmembrane region" description="Helical" evidence="2">
    <location>
        <begin position="69"/>
        <end position="91"/>
    </location>
</feature>
<feature type="transmembrane region" description="Helical" evidence="2">
    <location>
        <begin position="175"/>
        <end position="198"/>
    </location>
</feature>
<keyword evidence="2" id="KW-1133">Transmembrane helix</keyword>
<keyword evidence="2" id="KW-0812">Transmembrane</keyword>
<protein>
    <submittedName>
        <fullName evidence="3">Uncharacterized protein</fullName>
    </submittedName>
</protein>
<dbReference type="Gene3D" id="3.40.50.10140">
    <property type="entry name" value="Toll/interleukin-1 receptor homology (TIR) domain"/>
    <property type="match status" value="1"/>
</dbReference>
<feature type="transmembrane region" description="Helical" evidence="2">
    <location>
        <begin position="210"/>
        <end position="231"/>
    </location>
</feature>
<dbReference type="InterPro" id="IPR035897">
    <property type="entry name" value="Toll_tir_struct_dom_sf"/>
</dbReference>
<keyword evidence="2" id="KW-0472">Membrane</keyword>
<evidence type="ECO:0000256" key="1">
    <source>
        <dbReference type="SAM" id="MobiDB-lite"/>
    </source>
</evidence>